<proteinExistence type="predicted"/>
<gene>
    <name evidence="1" type="ORF">MSCUN_12710</name>
</gene>
<evidence type="ECO:0000313" key="2">
    <source>
        <dbReference type="Proteomes" id="UP000246004"/>
    </source>
</evidence>
<comment type="caution">
    <text evidence="1">The sequence shown here is derived from an EMBL/GenBank/DDBJ whole genome shotgun (WGS) entry which is preliminary data.</text>
</comment>
<accession>A0A2V2BNU4</accession>
<evidence type="ECO:0000313" key="1">
    <source>
        <dbReference type="EMBL" id="PWL07740.1"/>
    </source>
</evidence>
<name>A0A2V2BNU4_9EURY</name>
<reference evidence="1 2" key="1">
    <citation type="submission" date="2016-04" db="EMBL/GenBank/DDBJ databases">
        <title>Genome sequence of Methanosphaera cuniculi DSM 4103.</title>
        <authorList>
            <person name="Poehlein A."/>
            <person name="Seedorf H."/>
            <person name="Daniel R."/>
        </authorList>
    </citation>
    <scope>NUCLEOTIDE SEQUENCE [LARGE SCALE GENOMIC DNA]</scope>
    <source>
        <strain evidence="1 2">DSM 4103</strain>
    </source>
</reference>
<dbReference type="AlphaFoldDB" id="A0A2V2BNU4"/>
<dbReference type="EMBL" id="LWMS01000044">
    <property type="protein sequence ID" value="PWL07740.1"/>
    <property type="molecule type" value="Genomic_DNA"/>
</dbReference>
<organism evidence="1 2">
    <name type="scientific">Methanosphaera cuniculi</name>
    <dbReference type="NCBI Taxonomy" id="1077256"/>
    <lineage>
        <taxon>Archaea</taxon>
        <taxon>Methanobacteriati</taxon>
        <taxon>Methanobacteriota</taxon>
        <taxon>Methanomada group</taxon>
        <taxon>Methanobacteria</taxon>
        <taxon>Methanobacteriales</taxon>
        <taxon>Methanobacteriaceae</taxon>
        <taxon>Methanosphaera</taxon>
    </lineage>
</organism>
<dbReference type="Proteomes" id="UP000246004">
    <property type="component" value="Unassembled WGS sequence"/>
</dbReference>
<sequence length="182" mass="21458">MFEEVGNEITGLEFLFADTEMYNLLVHAKKECDDPVLKLFNIKYVDKSFGENPRTQELNNIYVARLESINDLHGNGFNVFDTTIQIVIAIREYDTITAQKLLKSVYKRIQYYFVNDEISSFIHVNRFYFEYEQPGILSRAVIEYKVKEVEDDQYIVDYEDLYLRLGIETSIDNEKVFKGELN</sequence>
<protein>
    <submittedName>
        <fullName evidence="1">Uncharacterized protein</fullName>
    </submittedName>
</protein>